<dbReference type="SFLD" id="SFLDS00029">
    <property type="entry name" value="Radical_SAM"/>
    <property type="match status" value="1"/>
</dbReference>
<evidence type="ECO:0000313" key="5">
    <source>
        <dbReference type="EMBL" id="NEG78259.1"/>
    </source>
</evidence>
<keyword evidence="3" id="KW-0143">Chaperone</keyword>
<dbReference type="AlphaFoldDB" id="A0A7K3THR4"/>
<accession>A0A7K3THR4</accession>
<dbReference type="GO" id="GO:0005737">
    <property type="term" value="C:cytoplasm"/>
    <property type="evidence" value="ECO:0007669"/>
    <property type="project" value="UniProtKB-SubCell"/>
</dbReference>
<dbReference type="SFLD" id="SFLDG01065">
    <property type="entry name" value="anaerobic_coproporphyrinogen-I"/>
    <property type="match status" value="1"/>
</dbReference>
<dbReference type="InterPro" id="IPR058240">
    <property type="entry name" value="rSAM_sf"/>
</dbReference>
<dbReference type="InterPro" id="IPR034505">
    <property type="entry name" value="Coproporphyrinogen-III_oxidase"/>
</dbReference>
<keyword evidence="3" id="KW-0949">S-adenosyl-L-methionine</keyword>
<gene>
    <name evidence="5" type="ORF">GFD22_04605</name>
</gene>
<organism evidence="5 6">
    <name type="scientific">Bifidobacterium avesanii</name>
    <dbReference type="NCBI Taxonomy" id="1798157"/>
    <lineage>
        <taxon>Bacteria</taxon>
        <taxon>Bacillati</taxon>
        <taxon>Actinomycetota</taxon>
        <taxon>Actinomycetes</taxon>
        <taxon>Bifidobacteriales</taxon>
        <taxon>Bifidobacteriaceae</taxon>
        <taxon>Bifidobacterium</taxon>
    </lineage>
</organism>
<keyword evidence="3" id="KW-0004">4Fe-4S</keyword>
<comment type="subcellular location">
    <subcellularLocation>
        <location evidence="3">Cytoplasm</location>
    </subcellularLocation>
</comment>
<dbReference type="Gene3D" id="3.80.30.20">
    <property type="entry name" value="tm_1862 like domain"/>
    <property type="match status" value="1"/>
</dbReference>
<dbReference type="Proteomes" id="UP000469763">
    <property type="component" value="Unassembled WGS sequence"/>
</dbReference>
<comment type="similarity">
    <text evidence="1">Belongs to the anaerobic coproporphyrinogen-III oxidase family. HemW subfamily.</text>
</comment>
<dbReference type="GO" id="GO:0004109">
    <property type="term" value="F:coproporphyrinogen oxidase activity"/>
    <property type="evidence" value="ECO:0007669"/>
    <property type="project" value="InterPro"/>
</dbReference>
<dbReference type="NCBIfam" id="TIGR00539">
    <property type="entry name" value="hemN_rel"/>
    <property type="match status" value="1"/>
</dbReference>
<keyword evidence="3" id="KW-0963">Cytoplasm</keyword>
<dbReference type="PROSITE" id="PS51918">
    <property type="entry name" value="RADICAL_SAM"/>
    <property type="match status" value="1"/>
</dbReference>
<evidence type="ECO:0000256" key="2">
    <source>
        <dbReference type="ARBA" id="ARBA00017228"/>
    </source>
</evidence>
<dbReference type="GO" id="GO:0006779">
    <property type="term" value="P:porphyrin-containing compound biosynthetic process"/>
    <property type="evidence" value="ECO:0007669"/>
    <property type="project" value="InterPro"/>
</dbReference>
<sequence>MSFEIYVHVPFCLRRCGYCDFNTYTAVDLGAGASRGNYANMVIREMRLVRDWQLAHGVEEPPASTVFFGGGTPTILPARDLVAMLDAVRATWGLEPGAEVTTEANPDTVDADYIRELADGGFTRVSFGMQSAMPHVLRTLDRTHTPANVEAGVRAADAAGLRSSVDLIYGAPGESLDDWRTSVRAAIDLGVNHISAYALTVEPTTKMGRRIAAGTLPKPDDDDEALKYEIVDDMLADAGLEWYEVSNWARTGYESRHNLGYWRNVDWAGLGPGAHSHVNAGAIADAGPDDGPRPALRAWDIAHPRLWGAAINEDRIPWGGSETITPGENLEELIMLGLRIREGLDLARLNEEIASARESDGSLPLRPIDVAQLRPMVDEGLITVVRDAANHSRIVPTRRGRLLNDAVIERFFELAGV</sequence>
<dbReference type="InterPro" id="IPR007197">
    <property type="entry name" value="rSAM"/>
</dbReference>
<dbReference type="GO" id="GO:0046872">
    <property type="term" value="F:metal ion binding"/>
    <property type="evidence" value="ECO:0007669"/>
    <property type="project" value="UniProtKB-UniRule"/>
</dbReference>
<comment type="function">
    <text evidence="3">Probably acts as a heme chaperone, transferring heme to an unknown acceptor. Binds one molecule of heme per monomer, possibly covalently. Binds 1 [4Fe-4S] cluster. The cluster is coordinated with 3 cysteines and an exchangeable S-adenosyl-L-methionine.</text>
</comment>
<dbReference type="Pfam" id="PF06969">
    <property type="entry name" value="HemN_C"/>
    <property type="match status" value="1"/>
</dbReference>
<dbReference type="SFLD" id="SFLDG01082">
    <property type="entry name" value="B12-binding_domain_containing"/>
    <property type="match status" value="1"/>
</dbReference>
<feature type="domain" description="Radical SAM core" evidence="4">
    <location>
        <begin position="1"/>
        <end position="241"/>
    </location>
</feature>
<keyword evidence="3" id="KW-0408">Iron</keyword>
<dbReference type="EMBL" id="WHZY01000005">
    <property type="protein sequence ID" value="NEG78259.1"/>
    <property type="molecule type" value="Genomic_DNA"/>
</dbReference>
<evidence type="ECO:0000313" key="6">
    <source>
        <dbReference type="Proteomes" id="UP000469763"/>
    </source>
</evidence>
<comment type="caution">
    <text evidence="5">The sequence shown here is derived from an EMBL/GenBank/DDBJ whole genome shotgun (WGS) entry which is preliminary data.</text>
</comment>
<reference evidence="5 6" key="1">
    <citation type="submission" date="2019-10" db="EMBL/GenBank/DDBJ databases">
        <title>Bifidobacterium from non-human primates.</title>
        <authorList>
            <person name="Modesto M."/>
        </authorList>
    </citation>
    <scope>NUCLEOTIDE SEQUENCE [LARGE SCALE GENOMIC DNA]</scope>
    <source>
        <strain evidence="5 6">TREC</strain>
    </source>
</reference>
<evidence type="ECO:0000259" key="4">
    <source>
        <dbReference type="PROSITE" id="PS51918"/>
    </source>
</evidence>
<dbReference type="InterPro" id="IPR006638">
    <property type="entry name" value="Elp3/MiaA/NifB-like_rSAM"/>
</dbReference>
<protein>
    <recommendedName>
        <fullName evidence="2 3">Heme chaperone HemW</fullName>
    </recommendedName>
</protein>
<dbReference type="InterPro" id="IPR004559">
    <property type="entry name" value="HemW-like"/>
</dbReference>
<dbReference type="SFLD" id="SFLDF00562">
    <property type="entry name" value="HemN-like__clustered_with_heat"/>
    <property type="match status" value="1"/>
</dbReference>
<keyword evidence="3" id="KW-0411">Iron-sulfur</keyword>
<dbReference type="SMART" id="SM00729">
    <property type="entry name" value="Elp3"/>
    <property type="match status" value="1"/>
</dbReference>
<dbReference type="InterPro" id="IPR023404">
    <property type="entry name" value="rSAM_horseshoe"/>
</dbReference>
<dbReference type="Pfam" id="PF04055">
    <property type="entry name" value="Radical_SAM"/>
    <property type="match status" value="1"/>
</dbReference>
<dbReference type="RefSeq" id="WP_152349973.1">
    <property type="nucleotide sequence ID" value="NZ_WBSN01000004.1"/>
</dbReference>
<keyword evidence="3" id="KW-0349">Heme</keyword>
<proteinExistence type="inferred from homology"/>
<dbReference type="SUPFAM" id="SSF102114">
    <property type="entry name" value="Radical SAM enzymes"/>
    <property type="match status" value="1"/>
</dbReference>
<evidence type="ECO:0000256" key="3">
    <source>
        <dbReference type="RuleBase" id="RU364116"/>
    </source>
</evidence>
<dbReference type="OrthoDB" id="9808022at2"/>
<dbReference type="InterPro" id="IPR010723">
    <property type="entry name" value="HemN_C"/>
</dbReference>
<dbReference type="PANTHER" id="PTHR13932">
    <property type="entry name" value="COPROPORPHYRINIGEN III OXIDASE"/>
    <property type="match status" value="1"/>
</dbReference>
<evidence type="ECO:0000256" key="1">
    <source>
        <dbReference type="ARBA" id="ARBA00006100"/>
    </source>
</evidence>
<name>A0A7K3THR4_9BIFI</name>
<keyword evidence="6" id="KW-1185">Reference proteome</keyword>
<dbReference type="GO" id="GO:0051539">
    <property type="term" value="F:4 iron, 4 sulfur cluster binding"/>
    <property type="evidence" value="ECO:0007669"/>
    <property type="project" value="UniProtKB-UniRule"/>
</dbReference>
<dbReference type="CDD" id="cd01335">
    <property type="entry name" value="Radical_SAM"/>
    <property type="match status" value="1"/>
</dbReference>
<dbReference type="PANTHER" id="PTHR13932:SF5">
    <property type="entry name" value="RADICAL S-ADENOSYL METHIONINE DOMAIN-CONTAINING PROTEIN 1, MITOCHONDRIAL"/>
    <property type="match status" value="1"/>
</dbReference>
<keyword evidence="3" id="KW-0479">Metal-binding</keyword>